<accession>A0A3R5W2V5</accession>
<name>A0A3R5W2V5_9FIRM</name>
<dbReference type="AlphaFoldDB" id="A0A3R5W2V5"/>
<reference evidence="1 2" key="1">
    <citation type="submission" date="2018-08" db="EMBL/GenBank/DDBJ databases">
        <title>A genome reference for cultivated species of the human gut microbiota.</title>
        <authorList>
            <person name="Zou Y."/>
            <person name="Xue W."/>
            <person name="Luo G."/>
        </authorList>
    </citation>
    <scope>NUCLEOTIDE SEQUENCE [LARGE SCALE GENOMIC DNA]</scope>
    <source>
        <strain evidence="1 2">AF28-15</strain>
    </source>
</reference>
<protein>
    <submittedName>
        <fullName evidence="1">Uncharacterized protein</fullName>
    </submittedName>
</protein>
<gene>
    <name evidence="1" type="ORF">DWY96_06640</name>
</gene>
<dbReference type="EMBL" id="QRTF01000011">
    <property type="protein sequence ID" value="RGQ50624.1"/>
    <property type="molecule type" value="Genomic_DNA"/>
</dbReference>
<proteinExistence type="predicted"/>
<organism evidence="1 2">
    <name type="scientific">Roseburia inulinivorans</name>
    <dbReference type="NCBI Taxonomy" id="360807"/>
    <lineage>
        <taxon>Bacteria</taxon>
        <taxon>Bacillati</taxon>
        <taxon>Bacillota</taxon>
        <taxon>Clostridia</taxon>
        <taxon>Lachnospirales</taxon>
        <taxon>Lachnospiraceae</taxon>
        <taxon>Roseburia</taxon>
    </lineage>
</organism>
<sequence>MELISKTEDENDLLYLYSAVIRVVFNDRIEEEEIEQLDVAEVISTFKAVAEIVDASVNEKIRNISDLLNGSQQVEDQGSAFDEYDRENGYIEEHSQEEIWETYRNALDNILQICIKNMRNSYKDCLESDLSDLLDYVVFQVEYDRETQAKE</sequence>
<comment type="caution">
    <text evidence="1">The sequence shown here is derived from an EMBL/GenBank/DDBJ whole genome shotgun (WGS) entry which is preliminary data.</text>
</comment>
<evidence type="ECO:0000313" key="2">
    <source>
        <dbReference type="Proteomes" id="UP000283738"/>
    </source>
</evidence>
<evidence type="ECO:0000313" key="1">
    <source>
        <dbReference type="EMBL" id="RGQ50624.1"/>
    </source>
</evidence>
<dbReference type="RefSeq" id="WP_118109513.1">
    <property type="nucleotide sequence ID" value="NZ_QRTF01000011.1"/>
</dbReference>
<dbReference type="Proteomes" id="UP000283738">
    <property type="component" value="Unassembled WGS sequence"/>
</dbReference>